<feature type="transmembrane region" description="Helical" evidence="1">
    <location>
        <begin position="6"/>
        <end position="23"/>
    </location>
</feature>
<proteinExistence type="predicted"/>
<protein>
    <submittedName>
        <fullName evidence="2">Uncharacterized protein</fullName>
    </submittedName>
</protein>
<feature type="transmembrane region" description="Helical" evidence="1">
    <location>
        <begin position="53"/>
        <end position="76"/>
    </location>
</feature>
<keyword evidence="5" id="KW-1185">Reference proteome</keyword>
<dbReference type="EMBL" id="JAUSUU010000008">
    <property type="protein sequence ID" value="MDQ0336140.1"/>
    <property type="molecule type" value="Genomic_DNA"/>
</dbReference>
<dbReference type="Proteomes" id="UP001231587">
    <property type="component" value="Unassembled WGS sequence"/>
</dbReference>
<name>A0A9X1C9U3_9FLAO</name>
<keyword evidence="1" id="KW-0812">Transmembrane</keyword>
<gene>
    <name evidence="2" type="ORF">J2Z56_002894</name>
    <name evidence="3" type="ORF">J2Z57_002593</name>
</gene>
<keyword evidence="1" id="KW-1133">Transmembrane helix</keyword>
<organism evidence="2 4">
    <name type="scientific">Formosa algae</name>
    <dbReference type="NCBI Taxonomy" id="225843"/>
    <lineage>
        <taxon>Bacteria</taxon>
        <taxon>Pseudomonadati</taxon>
        <taxon>Bacteroidota</taxon>
        <taxon>Flavobacteriia</taxon>
        <taxon>Flavobacteriales</taxon>
        <taxon>Flavobacteriaceae</taxon>
        <taxon>Formosa</taxon>
    </lineage>
</organism>
<evidence type="ECO:0000313" key="2">
    <source>
        <dbReference type="EMBL" id="MBP1840963.1"/>
    </source>
</evidence>
<accession>A0A9X1C9U3</accession>
<dbReference type="Proteomes" id="UP001138672">
    <property type="component" value="Unassembled WGS sequence"/>
</dbReference>
<evidence type="ECO:0000313" key="4">
    <source>
        <dbReference type="Proteomes" id="UP001138672"/>
    </source>
</evidence>
<evidence type="ECO:0000313" key="3">
    <source>
        <dbReference type="EMBL" id="MDQ0336140.1"/>
    </source>
</evidence>
<comment type="caution">
    <text evidence="2">The sequence shown here is derived from an EMBL/GenBank/DDBJ whole genome shotgun (WGS) entry which is preliminary data.</text>
</comment>
<reference evidence="2" key="1">
    <citation type="submission" date="2021-03" db="EMBL/GenBank/DDBJ databases">
        <title>Genomic Encyclopedia of Type Strains, Phase IV (KMG-IV): sequencing the most valuable type-strain genomes for metagenomic binning, comparative biology and taxonomic classification.</title>
        <authorList>
            <person name="Goeker M."/>
        </authorList>
    </citation>
    <scope>NUCLEOTIDE SEQUENCE</scope>
    <source>
        <strain evidence="2">DSM 15523</strain>
        <strain evidence="3 5">DSM 16476</strain>
    </source>
</reference>
<evidence type="ECO:0000313" key="5">
    <source>
        <dbReference type="Proteomes" id="UP001231587"/>
    </source>
</evidence>
<keyword evidence="1" id="KW-0472">Membrane</keyword>
<feature type="transmembrane region" description="Helical" evidence="1">
    <location>
        <begin position="30"/>
        <end position="47"/>
    </location>
</feature>
<dbReference type="RefSeq" id="WP_146035196.1">
    <property type="nucleotide sequence ID" value="NZ_JAGGJQ010000008.1"/>
</dbReference>
<evidence type="ECO:0000256" key="1">
    <source>
        <dbReference type="SAM" id="Phobius"/>
    </source>
</evidence>
<dbReference type="EMBL" id="JAGGJQ010000008">
    <property type="protein sequence ID" value="MBP1840963.1"/>
    <property type="molecule type" value="Genomic_DNA"/>
</dbReference>
<sequence>MESIVEIYTLGILLGMGLLYGVYKLTQYAFWINQLWITIVLVMVFIIDSASIPFLYVLIYFGYALILMNIIGFVCFQKKVYSIE</sequence>
<dbReference type="OrthoDB" id="9973929at2"/>
<dbReference type="AlphaFoldDB" id="A0A9X1C9U3"/>